<proteinExistence type="predicted"/>
<name>A0A0F9MUA0_9ZZZZ</name>
<evidence type="ECO:0000313" key="1">
    <source>
        <dbReference type="EMBL" id="KKM72782.1"/>
    </source>
</evidence>
<sequence>MNTEAFPPYPGEHSGTALVLGNGFTLHDDYARARELRPDAEVIAVNEACRFYRADHVYSYHYGPSHLDMWFPRQVEKFGPGAVCHSSPWHAKDYVIPDEWGVVEYWWKRAGANGSSGWMATRLARLMGFDEIILCGVPMASGTYSDGNMAKDFMKAKVVTHYRRGIAEQTDFHAGVYSMSGWTMELFGEPR</sequence>
<accession>A0A0F9MUA0</accession>
<reference evidence="1" key="1">
    <citation type="journal article" date="2015" name="Nature">
        <title>Complex archaea that bridge the gap between prokaryotes and eukaryotes.</title>
        <authorList>
            <person name="Spang A."/>
            <person name="Saw J.H."/>
            <person name="Jorgensen S.L."/>
            <person name="Zaremba-Niedzwiedzka K."/>
            <person name="Martijn J."/>
            <person name="Lind A.E."/>
            <person name="van Eijk R."/>
            <person name="Schleper C."/>
            <person name="Guy L."/>
            <person name="Ettema T.J."/>
        </authorList>
    </citation>
    <scope>NUCLEOTIDE SEQUENCE</scope>
</reference>
<organism evidence="1">
    <name type="scientific">marine sediment metagenome</name>
    <dbReference type="NCBI Taxonomy" id="412755"/>
    <lineage>
        <taxon>unclassified sequences</taxon>
        <taxon>metagenomes</taxon>
        <taxon>ecological metagenomes</taxon>
    </lineage>
</organism>
<comment type="caution">
    <text evidence="1">The sequence shown here is derived from an EMBL/GenBank/DDBJ whole genome shotgun (WGS) entry which is preliminary data.</text>
</comment>
<gene>
    <name evidence="1" type="ORF">LCGC14_1417070</name>
</gene>
<dbReference type="AlphaFoldDB" id="A0A0F9MUA0"/>
<protein>
    <submittedName>
        <fullName evidence="1">Uncharacterized protein</fullName>
    </submittedName>
</protein>
<dbReference type="EMBL" id="LAZR01009406">
    <property type="protein sequence ID" value="KKM72782.1"/>
    <property type="molecule type" value="Genomic_DNA"/>
</dbReference>